<dbReference type="Proteomes" id="UP000019151">
    <property type="component" value="Plasmid 2"/>
</dbReference>
<dbReference type="AlphaFoldDB" id="W0RTC4"/>
<dbReference type="InterPro" id="IPR005467">
    <property type="entry name" value="His_kinase_dom"/>
</dbReference>
<dbReference type="InterPro" id="IPR050736">
    <property type="entry name" value="Sensor_HK_Regulatory"/>
</dbReference>
<dbReference type="EMBL" id="CP007130">
    <property type="protein sequence ID" value="AHG93692.1"/>
    <property type="molecule type" value="Genomic_DNA"/>
</dbReference>
<dbReference type="Pfam" id="PF13185">
    <property type="entry name" value="GAF_2"/>
    <property type="match status" value="1"/>
</dbReference>
<dbReference type="eggNOG" id="COG2205">
    <property type="taxonomic scope" value="Bacteria"/>
</dbReference>
<geneLocation type="plasmid" evidence="9 10">
    <name>2</name>
</geneLocation>
<feature type="domain" description="Histidine kinase" evidence="8">
    <location>
        <begin position="249"/>
        <end position="472"/>
    </location>
</feature>
<keyword evidence="3" id="KW-0597">Phosphoprotein</keyword>
<dbReference type="EC" id="2.7.13.3" evidence="2"/>
<dbReference type="Gene3D" id="1.10.287.130">
    <property type="match status" value="1"/>
</dbReference>
<dbReference type="InterPro" id="IPR036890">
    <property type="entry name" value="HATPase_C_sf"/>
</dbReference>
<dbReference type="PANTHER" id="PTHR43711:SF1">
    <property type="entry name" value="HISTIDINE KINASE 1"/>
    <property type="match status" value="1"/>
</dbReference>
<dbReference type="PRINTS" id="PR00344">
    <property type="entry name" value="BCTRLSENSOR"/>
</dbReference>
<evidence type="ECO:0000256" key="6">
    <source>
        <dbReference type="ARBA" id="ARBA00023012"/>
    </source>
</evidence>
<keyword evidence="6" id="KW-0902">Two-component regulatory system</keyword>
<dbReference type="InterPro" id="IPR003018">
    <property type="entry name" value="GAF"/>
</dbReference>
<dbReference type="InterPro" id="IPR004358">
    <property type="entry name" value="Sig_transdc_His_kin-like_C"/>
</dbReference>
<dbReference type="GO" id="GO:0005524">
    <property type="term" value="F:ATP binding"/>
    <property type="evidence" value="ECO:0007669"/>
    <property type="project" value="UniProtKB-KW"/>
</dbReference>
<dbReference type="GO" id="GO:0000155">
    <property type="term" value="F:phosphorelay sensor kinase activity"/>
    <property type="evidence" value="ECO:0007669"/>
    <property type="project" value="InterPro"/>
</dbReference>
<comment type="catalytic activity">
    <reaction evidence="1">
        <text>ATP + protein L-histidine = ADP + protein N-phospho-L-histidine.</text>
        <dbReference type="EC" id="2.7.13.3"/>
    </reaction>
</comment>
<dbReference type="InParanoid" id="W0RTC4"/>
<keyword evidence="9" id="KW-0547">Nucleotide-binding</keyword>
<dbReference type="Gene3D" id="3.30.565.10">
    <property type="entry name" value="Histidine kinase-like ATPase, C-terminal domain"/>
    <property type="match status" value="1"/>
</dbReference>
<dbReference type="KEGG" id="gba:J421_6157"/>
<dbReference type="HOGENOM" id="CLU_000445_89_25_0"/>
<evidence type="ECO:0000256" key="4">
    <source>
        <dbReference type="ARBA" id="ARBA00022679"/>
    </source>
</evidence>
<organism evidence="9 10">
    <name type="scientific">Gemmatirosa kalamazoonensis</name>
    <dbReference type="NCBI Taxonomy" id="861299"/>
    <lineage>
        <taxon>Bacteria</taxon>
        <taxon>Pseudomonadati</taxon>
        <taxon>Gemmatimonadota</taxon>
        <taxon>Gemmatimonadia</taxon>
        <taxon>Gemmatimonadales</taxon>
        <taxon>Gemmatimonadaceae</taxon>
        <taxon>Gemmatirosa</taxon>
    </lineage>
</organism>
<dbReference type="SMART" id="SM00387">
    <property type="entry name" value="HATPase_c"/>
    <property type="match status" value="1"/>
</dbReference>
<reference evidence="9 10" key="1">
    <citation type="journal article" date="2014" name="Genome Announc.">
        <title>Genome Sequence and Methylome of Soil Bacterium Gemmatirosa kalamazoonensis KBS708T, a Member of the Rarely Cultivated Gemmatimonadetes Phylum.</title>
        <authorList>
            <person name="Debruyn J.M."/>
            <person name="Radosevich M."/>
            <person name="Wommack K.E."/>
            <person name="Polson S.W."/>
            <person name="Hauser L.J."/>
            <person name="Fawaz M.N."/>
            <person name="Korlach J."/>
            <person name="Tsai Y.C."/>
        </authorList>
    </citation>
    <scope>NUCLEOTIDE SEQUENCE [LARGE SCALE GENOMIC DNA]</scope>
    <source>
        <strain evidence="9 10">KBS708</strain>
        <plasmid evidence="10">Plasmid 2</plasmid>
    </source>
</reference>
<evidence type="ECO:0000256" key="3">
    <source>
        <dbReference type="ARBA" id="ARBA00022553"/>
    </source>
</evidence>
<proteinExistence type="predicted"/>
<dbReference type="InterPro" id="IPR003594">
    <property type="entry name" value="HATPase_dom"/>
</dbReference>
<keyword evidence="10" id="KW-1185">Reference proteome</keyword>
<dbReference type="SMART" id="SM00065">
    <property type="entry name" value="GAF"/>
    <property type="match status" value="1"/>
</dbReference>
<evidence type="ECO:0000313" key="10">
    <source>
        <dbReference type="Proteomes" id="UP000019151"/>
    </source>
</evidence>
<dbReference type="Gene3D" id="3.30.450.40">
    <property type="match status" value="1"/>
</dbReference>
<dbReference type="Pfam" id="PF00512">
    <property type="entry name" value="HisKA"/>
    <property type="match status" value="1"/>
</dbReference>
<keyword evidence="4" id="KW-0808">Transferase</keyword>
<dbReference type="InterPro" id="IPR029016">
    <property type="entry name" value="GAF-like_dom_sf"/>
</dbReference>
<name>W0RTC4_9BACT</name>
<gene>
    <name evidence="9" type="ORF">J421_6157</name>
</gene>
<feature type="region of interest" description="Disordered" evidence="7">
    <location>
        <begin position="22"/>
        <end position="44"/>
    </location>
</feature>
<dbReference type="Pfam" id="PF02518">
    <property type="entry name" value="HATPase_c"/>
    <property type="match status" value="1"/>
</dbReference>
<evidence type="ECO:0000259" key="8">
    <source>
        <dbReference type="PROSITE" id="PS50109"/>
    </source>
</evidence>
<dbReference type="SUPFAM" id="SSF47384">
    <property type="entry name" value="Homodimeric domain of signal transducing histidine kinase"/>
    <property type="match status" value="1"/>
</dbReference>
<evidence type="ECO:0000313" key="9">
    <source>
        <dbReference type="EMBL" id="AHG93692.1"/>
    </source>
</evidence>
<keyword evidence="5" id="KW-0418">Kinase</keyword>
<dbReference type="PANTHER" id="PTHR43711">
    <property type="entry name" value="TWO-COMPONENT HISTIDINE KINASE"/>
    <property type="match status" value="1"/>
</dbReference>
<dbReference type="SMART" id="SM00388">
    <property type="entry name" value="HisKA"/>
    <property type="match status" value="1"/>
</dbReference>
<evidence type="ECO:0000256" key="1">
    <source>
        <dbReference type="ARBA" id="ARBA00000085"/>
    </source>
</evidence>
<dbReference type="InterPro" id="IPR036097">
    <property type="entry name" value="HisK_dim/P_sf"/>
</dbReference>
<dbReference type="CDD" id="cd16922">
    <property type="entry name" value="HATPase_EvgS-ArcB-TorS-like"/>
    <property type="match status" value="1"/>
</dbReference>
<dbReference type="SUPFAM" id="SSF55781">
    <property type="entry name" value="GAF domain-like"/>
    <property type="match status" value="1"/>
</dbReference>
<evidence type="ECO:0000256" key="2">
    <source>
        <dbReference type="ARBA" id="ARBA00012438"/>
    </source>
</evidence>
<sequence length="482" mass="50703">MTAPHAVAHECLAVLATPPFAERGMLGPSNDTPREVERAPAPPSGASVRLRALAALSGSLTDALHPKEAVDLVEQQALSALGATSAVVVTLGTFPPPLRSVLGAPVMSVGTTLHVVHAIGLPAEVRAALHELPLDAPVPFAEVARTGAPLFLPTEAALRTYPDWGAAMTAAGAGSAAVVPVWANGELRGVLGLAWPEPRTFDEDERAFVLTLGVMCAQAIMRAHLRDTERHAREAAELANRSKAHFVATISHELRTPMNAILGYTALIGDGIYGAVSALQQEHLGRVRASGQHLLGLIEELLGYARIEAGEAVVRPESVGLIAVLEQSLVLVRPLAELKGLRLRVEGPAEPVELYTDPHKLRQILVNLLANAVKFTDQGEVVVLLRVEGRDAAVRLVIEVTDTGCGIPPEVQAHVFDPFWQADPASTHSDGSSGLGLSVARQLARLLGGDVVVARSAPGEGSTFVVSLPAQYPGQPERRAAP</sequence>
<keyword evidence="9" id="KW-0614">Plasmid</keyword>
<dbReference type="FunCoup" id="W0RTC4">
    <property type="interactions" value="140"/>
</dbReference>
<dbReference type="SUPFAM" id="SSF55874">
    <property type="entry name" value="ATPase domain of HSP90 chaperone/DNA topoisomerase II/histidine kinase"/>
    <property type="match status" value="1"/>
</dbReference>
<evidence type="ECO:0000256" key="7">
    <source>
        <dbReference type="SAM" id="MobiDB-lite"/>
    </source>
</evidence>
<protein>
    <recommendedName>
        <fullName evidence="2">histidine kinase</fullName>
        <ecNumber evidence="2">2.7.13.3</ecNumber>
    </recommendedName>
</protein>
<dbReference type="CDD" id="cd00082">
    <property type="entry name" value="HisKA"/>
    <property type="match status" value="1"/>
</dbReference>
<evidence type="ECO:0000256" key="5">
    <source>
        <dbReference type="ARBA" id="ARBA00022777"/>
    </source>
</evidence>
<dbReference type="PROSITE" id="PS50109">
    <property type="entry name" value="HIS_KIN"/>
    <property type="match status" value="1"/>
</dbReference>
<dbReference type="InterPro" id="IPR003661">
    <property type="entry name" value="HisK_dim/P_dom"/>
</dbReference>
<keyword evidence="9" id="KW-0067">ATP-binding</keyword>
<accession>W0RTC4</accession>